<organism evidence="9 10">
    <name type="scientific">Sulfobacillus benefaciens</name>
    <dbReference type="NCBI Taxonomy" id="453960"/>
    <lineage>
        <taxon>Bacteria</taxon>
        <taxon>Bacillati</taxon>
        <taxon>Bacillota</taxon>
        <taxon>Clostridia</taxon>
        <taxon>Eubacteriales</taxon>
        <taxon>Clostridiales Family XVII. Incertae Sedis</taxon>
        <taxon>Sulfobacillus</taxon>
    </lineage>
</organism>
<feature type="binding site" description="in other chain" evidence="7">
    <location>
        <begin position="116"/>
        <end position="124"/>
    </location>
    <ligand>
        <name>5-phospho-alpha-D-ribose 1-diphosphate</name>
        <dbReference type="ChEBI" id="CHEBI:58017"/>
        <note>ligand shared between dimeric partners</note>
    </ligand>
</feature>
<comment type="cofactor">
    <cofactor evidence="7">
        <name>Mg(2+)</name>
        <dbReference type="ChEBI" id="CHEBI:18420"/>
    </cofactor>
</comment>
<sequence>MIEAGTLEDLRDVGAYLQGHFLLTTGRHSDTFFLLARLTERPHRLQPWIARLHEQMENIDAHTIVGPAMGGIIPAYAFAAMADDTRVIFAEKSETDTMVFRRGFRLEPGERVIIIEDALTTGSSIKKVMDAVAEQGAWVSAVGTLVNRSSDGKVPWNIPFFSVLTMPGIETWLPENCPLCRHGVPLSRPKR</sequence>
<evidence type="ECO:0000256" key="2">
    <source>
        <dbReference type="ARBA" id="ARBA00011971"/>
    </source>
</evidence>
<dbReference type="GO" id="GO:0019856">
    <property type="term" value="P:pyrimidine nucleobase biosynthetic process"/>
    <property type="evidence" value="ECO:0007669"/>
    <property type="project" value="InterPro"/>
</dbReference>
<evidence type="ECO:0000256" key="6">
    <source>
        <dbReference type="ARBA" id="ARBA00022975"/>
    </source>
</evidence>
<dbReference type="UniPathway" id="UPA00070">
    <property type="reaction ID" value="UER00119"/>
</dbReference>
<evidence type="ECO:0000256" key="3">
    <source>
        <dbReference type="ARBA" id="ARBA00022676"/>
    </source>
</evidence>
<dbReference type="GO" id="GO:0000287">
    <property type="term" value="F:magnesium ion binding"/>
    <property type="evidence" value="ECO:0007669"/>
    <property type="project" value="UniProtKB-UniRule"/>
</dbReference>
<evidence type="ECO:0000256" key="4">
    <source>
        <dbReference type="ARBA" id="ARBA00022679"/>
    </source>
</evidence>
<proteinExistence type="inferred from homology"/>
<dbReference type="PANTHER" id="PTHR19278">
    <property type="entry name" value="OROTATE PHOSPHORIBOSYLTRANSFERASE"/>
    <property type="match status" value="1"/>
</dbReference>
<dbReference type="Pfam" id="PF00156">
    <property type="entry name" value="Pribosyltran"/>
    <property type="match status" value="1"/>
</dbReference>
<keyword evidence="6 7" id="KW-0665">Pyrimidine biosynthesis</keyword>
<gene>
    <name evidence="7" type="primary">pyrE</name>
    <name evidence="9" type="ORF">C7B43_06780</name>
</gene>
<evidence type="ECO:0000256" key="5">
    <source>
        <dbReference type="ARBA" id="ARBA00022842"/>
    </source>
</evidence>
<comment type="similarity">
    <text evidence="7">Belongs to the purine/pyrimidine phosphoribosyltransferase family. PyrE subfamily.</text>
</comment>
<evidence type="ECO:0000259" key="8">
    <source>
        <dbReference type="Pfam" id="PF00156"/>
    </source>
</evidence>
<dbReference type="InterPro" id="IPR000836">
    <property type="entry name" value="PRTase_dom"/>
</dbReference>
<dbReference type="SUPFAM" id="SSF53271">
    <property type="entry name" value="PRTase-like"/>
    <property type="match status" value="1"/>
</dbReference>
<comment type="caution">
    <text evidence="9">The sequence shown here is derived from an EMBL/GenBank/DDBJ whole genome shotgun (WGS) entry which is preliminary data.</text>
</comment>
<dbReference type="PANTHER" id="PTHR19278:SF9">
    <property type="entry name" value="URIDINE 5'-MONOPHOSPHATE SYNTHASE"/>
    <property type="match status" value="1"/>
</dbReference>
<comment type="catalytic activity">
    <reaction evidence="7">
        <text>orotidine 5'-phosphate + diphosphate = orotate + 5-phospho-alpha-D-ribose 1-diphosphate</text>
        <dbReference type="Rhea" id="RHEA:10380"/>
        <dbReference type="ChEBI" id="CHEBI:30839"/>
        <dbReference type="ChEBI" id="CHEBI:33019"/>
        <dbReference type="ChEBI" id="CHEBI:57538"/>
        <dbReference type="ChEBI" id="CHEBI:58017"/>
        <dbReference type="EC" id="2.4.2.10"/>
    </reaction>
</comment>
<evidence type="ECO:0000313" key="10">
    <source>
        <dbReference type="Proteomes" id="UP000242699"/>
    </source>
</evidence>
<keyword evidence="4 7" id="KW-0808">Transferase</keyword>
<comment type="caution">
    <text evidence="7">Lacks conserved residue(s) required for the propagation of feature annotation.</text>
</comment>
<evidence type="ECO:0000313" key="9">
    <source>
        <dbReference type="EMBL" id="PSR30209.1"/>
    </source>
</evidence>
<dbReference type="InterPro" id="IPR029057">
    <property type="entry name" value="PRTase-like"/>
</dbReference>
<dbReference type="InterPro" id="IPR023031">
    <property type="entry name" value="OPRT"/>
</dbReference>
<dbReference type="Gene3D" id="3.40.50.2020">
    <property type="match status" value="1"/>
</dbReference>
<dbReference type="NCBIfam" id="TIGR01367">
    <property type="entry name" value="pyrE_Therm"/>
    <property type="match status" value="1"/>
</dbReference>
<keyword evidence="5 7" id="KW-0460">Magnesium</keyword>
<feature type="domain" description="Phosphoribosyltransferase" evidence="8">
    <location>
        <begin position="48"/>
        <end position="155"/>
    </location>
</feature>
<dbReference type="GO" id="GO:0004588">
    <property type="term" value="F:orotate phosphoribosyltransferase activity"/>
    <property type="evidence" value="ECO:0007669"/>
    <property type="project" value="UniProtKB-UniRule"/>
</dbReference>
<keyword evidence="3 7" id="KW-0328">Glycosyltransferase</keyword>
<comment type="subunit">
    <text evidence="7">Homodimer.</text>
</comment>
<accession>A0A2T2X6U8</accession>
<reference evidence="9 10" key="1">
    <citation type="journal article" date="2014" name="BMC Genomics">
        <title>Comparison of environmental and isolate Sulfobacillus genomes reveals diverse carbon, sulfur, nitrogen, and hydrogen metabolisms.</title>
        <authorList>
            <person name="Justice N.B."/>
            <person name="Norman A."/>
            <person name="Brown C.T."/>
            <person name="Singh A."/>
            <person name="Thomas B.C."/>
            <person name="Banfield J.F."/>
        </authorList>
    </citation>
    <scope>NUCLEOTIDE SEQUENCE [LARGE SCALE GENOMIC DNA]</scope>
    <source>
        <strain evidence="9">AMDSBA1</strain>
    </source>
</reference>
<comment type="function">
    <text evidence="7">Catalyzes the transfer of a ribosyl phosphate group from 5-phosphoribose 1-diphosphate to orotate, leading to the formation of orotidine monophosphate (OMP).</text>
</comment>
<dbReference type="EC" id="2.4.2.10" evidence="2 7"/>
<comment type="pathway">
    <text evidence="1 7">Pyrimidine metabolism; UMP biosynthesis via de novo pathway; UMP from orotate: step 1/2.</text>
</comment>
<dbReference type="GO" id="GO:0044205">
    <property type="term" value="P:'de novo' UMP biosynthetic process"/>
    <property type="evidence" value="ECO:0007669"/>
    <property type="project" value="UniProtKB-UniRule"/>
</dbReference>
<feature type="binding site" evidence="7">
    <location>
        <position position="120"/>
    </location>
    <ligand>
        <name>orotate</name>
        <dbReference type="ChEBI" id="CHEBI:30839"/>
    </ligand>
</feature>
<dbReference type="EMBL" id="PXYT01000012">
    <property type="protein sequence ID" value="PSR30209.1"/>
    <property type="molecule type" value="Genomic_DNA"/>
</dbReference>
<dbReference type="Proteomes" id="UP000242699">
    <property type="component" value="Unassembled WGS sequence"/>
</dbReference>
<dbReference type="HAMAP" id="MF_01208">
    <property type="entry name" value="PyrE"/>
    <property type="match status" value="1"/>
</dbReference>
<feature type="binding site" evidence="7">
    <location>
        <position position="148"/>
    </location>
    <ligand>
        <name>orotate</name>
        <dbReference type="ChEBI" id="CHEBI:30839"/>
    </ligand>
</feature>
<evidence type="ECO:0000256" key="7">
    <source>
        <dbReference type="HAMAP-Rule" id="MF_01208"/>
    </source>
</evidence>
<dbReference type="InterPro" id="IPR006273">
    <property type="entry name" value="Orotate_PRibTrfase_bac"/>
</dbReference>
<feature type="binding site" evidence="7">
    <location>
        <begin position="32"/>
        <end position="33"/>
    </location>
    <ligand>
        <name>orotate</name>
        <dbReference type="ChEBI" id="CHEBI:30839"/>
    </ligand>
</feature>
<dbReference type="AlphaFoldDB" id="A0A2T2X6U8"/>
<evidence type="ECO:0000256" key="1">
    <source>
        <dbReference type="ARBA" id="ARBA00004889"/>
    </source>
</evidence>
<dbReference type="CDD" id="cd06223">
    <property type="entry name" value="PRTases_typeI"/>
    <property type="match status" value="1"/>
</dbReference>
<protein>
    <recommendedName>
        <fullName evidence="2 7">Orotate phosphoribosyltransferase</fullName>
        <shortName evidence="7">OPRT</shortName>
        <shortName evidence="7">OPRTase</shortName>
        <ecNumber evidence="2 7">2.4.2.10</ecNumber>
    </recommendedName>
</protein>
<name>A0A2T2X6U8_9FIRM</name>